<feature type="region of interest" description="Disordered" evidence="1">
    <location>
        <begin position="1"/>
        <end position="33"/>
    </location>
</feature>
<protein>
    <submittedName>
        <fullName evidence="2">Uncharacterized protein</fullName>
    </submittedName>
</protein>
<reference evidence="2 3" key="1">
    <citation type="submission" date="2021-03" db="EMBL/GenBank/DDBJ databases">
        <title>Genomic Encyclopedia of Type Strains, Phase IV (KMG-IV): sequencing the most valuable type-strain genomes for metagenomic binning, comparative biology and taxonomic classification.</title>
        <authorList>
            <person name="Goeker M."/>
        </authorList>
    </citation>
    <scope>NUCLEOTIDE SEQUENCE [LARGE SCALE GENOMIC DNA]</scope>
    <source>
        <strain evidence="2 3">DSM 24738</strain>
    </source>
</reference>
<dbReference type="EMBL" id="JAGGKT010000009">
    <property type="protein sequence ID" value="MBP1933000.1"/>
    <property type="molecule type" value="Genomic_DNA"/>
</dbReference>
<evidence type="ECO:0000313" key="2">
    <source>
        <dbReference type="EMBL" id="MBP1933000.1"/>
    </source>
</evidence>
<name>A0ABS4GRU7_9BACL</name>
<evidence type="ECO:0000313" key="3">
    <source>
        <dbReference type="Proteomes" id="UP001519343"/>
    </source>
</evidence>
<dbReference type="Proteomes" id="UP001519343">
    <property type="component" value="Unassembled WGS sequence"/>
</dbReference>
<keyword evidence="3" id="KW-1185">Reference proteome</keyword>
<gene>
    <name evidence="2" type="ORF">J2Z37_003011</name>
</gene>
<sequence length="60" mass="6547">MIHGGEAVKKTASSAIENNSSGMTTRKAENSFRGKQISSLVTEVNEKCDHSHRSFQTLPL</sequence>
<organism evidence="2 3">
    <name type="scientific">Ammoniphilus resinae</name>
    <dbReference type="NCBI Taxonomy" id="861532"/>
    <lineage>
        <taxon>Bacteria</taxon>
        <taxon>Bacillati</taxon>
        <taxon>Bacillota</taxon>
        <taxon>Bacilli</taxon>
        <taxon>Bacillales</taxon>
        <taxon>Paenibacillaceae</taxon>
        <taxon>Aneurinibacillus group</taxon>
        <taxon>Ammoniphilus</taxon>
    </lineage>
</organism>
<accession>A0ABS4GRU7</accession>
<comment type="caution">
    <text evidence="2">The sequence shown here is derived from an EMBL/GenBank/DDBJ whole genome shotgun (WGS) entry which is preliminary data.</text>
</comment>
<evidence type="ECO:0000256" key="1">
    <source>
        <dbReference type="SAM" id="MobiDB-lite"/>
    </source>
</evidence>
<proteinExistence type="predicted"/>
<feature type="compositionally biased region" description="Polar residues" evidence="1">
    <location>
        <begin position="11"/>
        <end position="24"/>
    </location>
</feature>